<dbReference type="GO" id="GO:0005886">
    <property type="term" value="C:plasma membrane"/>
    <property type="evidence" value="ECO:0007669"/>
    <property type="project" value="UniProtKB-SubCell"/>
</dbReference>
<comment type="caution">
    <text evidence="9">Lacks conserved residue(s) required for the propagation of feature annotation.</text>
</comment>
<reference evidence="12" key="1">
    <citation type="submission" date="2017-04" db="EMBL/GenBank/DDBJ databases">
        <authorList>
            <person name="Varghese N."/>
            <person name="Submissions S."/>
        </authorList>
    </citation>
    <scope>NUCLEOTIDE SEQUENCE [LARGE SCALE GENOMIC DNA]</scope>
    <source>
        <strain evidence="12">FDF-1</strain>
    </source>
</reference>
<protein>
    <recommendedName>
        <fullName evidence="9">Protein-export membrane protein SecD</fullName>
    </recommendedName>
</protein>
<sequence length="574" mass="62087">MVFKEEPTGGEVMSEEKPKGLLSDWRIRIFILAILLSLVAVQPWYSSDGGFDSNLNYGLDLEGGSWLQVSLQGAVIQADVDEGLTASAIIEKAIGSPVTVKKAVSDSDQSRLSIVLETKGEITQSYLNLLGFSDSSITQRGDTYEITIYTTKQQLISTYLSEEFGSEVVPYATPDGIEYEIRTKADQETVENLLEDVNGFLLTDEDGNKIYREGVRTETRDLTVDILSEKFNALGLRDIPVRTVGDDYILIDFAGVDLTTAKEIAQQPGKFEIRMQVEGNNTRHVLYGDSISSVGIPSQQDGQWYTPFTLSREGAVSLQQVAIETGAVNDPNSHWLYMYLDDEEVYGAPLSPSAASSLRTAPIASWQASTGVDEDSKKQAEQLQIHLRAGALPVNVELVGSGQVDASLGGQFKMQAIIAGLLSMLAVAAVVYRRYGKKQILVPMVATSVSEVLMILGFAAAVGWQLDLPSIAGIIAVIGTGIDHLVIITDEVLYEGKLPPTKVYLSRITRAFSIIFAAAATTIIAMSPLVVMGFGALKGFAITTIVGVLIGVLIARPVYGKVIKEVLQEKGEGQ</sequence>
<proteinExistence type="inferred from homology"/>
<name>A0A1X7NAI8_9EURY</name>
<dbReference type="InterPro" id="IPR048634">
    <property type="entry name" value="SecD_SecF_C"/>
</dbReference>
<comment type="function">
    <text evidence="9">Involved in protein export.</text>
</comment>
<evidence type="ECO:0000313" key="12">
    <source>
        <dbReference type="Proteomes" id="UP000193969"/>
    </source>
</evidence>
<dbReference type="Gene3D" id="1.20.1640.10">
    <property type="entry name" value="Multidrug efflux transporter AcrB transmembrane domain"/>
    <property type="match status" value="1"/>
</dbReference>
<dbReference type="AlphaFoldDB" id="A0A1X7NAI8"/>
<keyword evidence="7 9" id="KW-0811">Translocation</keyword>
<feature type="transmembrane region" description="Helical" evidence="9">
    <location>
        <begin position="470"/>
        <end position="490"/>
    </location>
</feature>
<dbReference type="PANTHER" id="PTHR30081:SF1">
    <property type="entry name" value="PROTEIN TRANSLOCASE SUBUNIT SECD"/>
    <property type="match status" value="1"/>
</dbReference>
<keyword evidence="8 9" id="KW-0472">Membrane</keyword>
<evidence type="ECO:0000256" key="6">
    <source>
        <dbReference type="ARBA" id="ARBA00022989"/>
    </source>
</evidence>
<feature type="domain" description="Protein export membrane protein SecD/SecF C-terminal" evidence="10">
    <location>
        <begin position="397"/>
        <end position="553"/>
    </location>
</feature>
<gene>
    <name evidence="9" type="primary">secD</name>
    <name evidence="11" type="ORF">SAMN06264941_0862</name>
</gene>
<organism evidence="11 12">
    <name type="scientific">Methanohalophilus portucalensis FDF-1</name>
    <dbReference type="NCBI Taxonomy" id="523843"/>
    <lineage>
        <taxon>Archaea</taxon>
        <taxon>Methanobacteriati</taxon>
        <taxon>Methanobacteriota</taxon>
        <taxon>Stenosarchaea group</taxon>
        <taxon>Methanomicrobia</taxon>
        <taxon>Methanosarcinales</taxon>
        <taxon>Methanosarcinaceae</taxon>
        <taxon>Methanohalophilus</taxon>
    </lineage>
</organism>
<accession>A0A1X7NAI8</accession>
<evidence type="ECO:0000256" key="2">
    <source>
        <dbReference type="ARBA" id="ARBA00022448"/>
    </source>
</evidence>
<evidence type="ECO:0000256" key="4">
    <source>
        <dbReference type="ARBA" id="ARBA00022692"/>
    </source>
</evidence>
<dbReference type="EMBL" id="FXBN01000001">
    <property type="protein sequence ID" value="SMH34580.1"/>
    <property type="molecule type" value="Genomic_DNA"/>
</dbReference>
<feature type="transmembrane region" description="Helical" evidence="9">
    <location>
        <begin position="444"/>
        <end position="464"/>
    </location>
</feature>
<evidence type="ECO:0000256" key="1">
    <source>
        <dbReference type="ARBA" id="ARBA00004651"/>
    </source>
</evidence>
<keyword evidence="4 9" id="KW-0812">Transmembrane</keyword>
<dbReference type="SUPFAM" id="SSF82866">
    <property type="entry name" value="Multidrug efflux transporter AcrB transmembrane domain"/>
    <property type="match status" value="1"/>
</dbReference>
<comment type="subunit">
    <text evidence="9">Part of the protein translocation apparatus. Forms a complex with SecF.</text>
</comment>
<keyword evidence="3 9" id="KW-1003">Cell membrane</keyword>
<feature type="transmembrane region" description="Helical" evidence="9">
    <location>
        <begin position="540"/>
        <end position="559"/>
    </location>
</feature>
<keyword evidence="5 9" id="KW-0653">Protein transport</keyword>
<keyword evidence="6 9" id="KW-1133">Transmembrane helix</keyword>
<dbReference type="InterPro" id="IPR022813">
    <property type="entry name" value="SecD/SecF_arch_bac"/>
</dbReference>
<dbReference type="Gene3D" id="3.30.70.3220">
    <property type="match status" value="1"/>
</dbReference>
<dbReference type="HAMAP" id="MF_01463_A">
    <property type="entry name" value="SecD_A"/>
    <property type="match status" value="1"/>
</dbReference>
<evidence type="ECO:0000256" key="5">
    <source>
        <dbReference type="ARBA" id="ARBA00022927"/>
    </source>
</evidence>
<dbReference type="GO" id="GO:0006605">
    <property type="term" value="P:protein targeting"/>
    <property type="evidence" value="ECO:0007669"/>
    <property type="project" value="UniProtKB-UniRule"/>
</dbReference>
<feature type="transmembrane region" description="Helical" evidence="9">
    <location>
        <begin position="511"/>
        <end position="534"/>
    </location>
</feature>
<dbReference type="NCBIfam" id="NF006217">
    <property type="entry name" value="PRK08343.1-3"/>
    <property type="match status" value="1"/>
</dbReference>
<dbReference type="PANTHER" id="PTHR30081">
    <property type="entry name" value="PROTEIN-EXPORT MEMBRANE PROTEIN SEC"/>
    <property type="match status" value="1"/>
</dbReference>
<comment type="subcellular location">
    <subcellularLocation>
        <location evidence="1 9">Cell membrane</location>
        <topology evidence="1 9">Multi-pass membrane protein</topology>
    </subcellularLocation>
</comment>
<evidence type="ECO:0000256" key="8">
    <source>
        <dbReference type="ARBA" id="ARBA00023136"/>
    </source>
</evidence>
<evidence type="ECO:0000256" key="3">
    <source>
        <dbReference type="ARBA" id="ARBA00022475"/>
    </source>
</evidence>
<comment type="similarity">
    <text evidence="9">Belongs to the SecD/SecF family. SecD subfamily.</text>
</comment>
<evidence type="ECO:0000259" key="10">
    <source>
        <dbReference type="Pfam" id="PF02355"/>
    </source>
</evidence>
<dbReference type="InterPro" id="IPR024912">
    <property type="entry name" value="SecD_arc"/>
</dbReference>
<evidence type="ECO:0000313" key="11">
    <source>
        <dbReference type="EMBL" id="SMH34580.1"/>
    </source>
</evidence>
<dbReference type="Proteomes" id="UP000193969">
    <property type="component" value="Unassembled WGS sequence"/>
</dbReference>
<keyword evidence="2 9" id="KW-0813">Transport</keyword>
<evidence type="ECO:0000256" key="9">
    <source>
        <dbReference type="HAMAP-Rule" id="MF_01463"/>
    </source>
</evidence>
<dbReference type="Pfam" id="PF02355">
    <property type="entry name" value="SecD_SecF_C"/>
    <property type="match status" value="1"/>
</dbReference>
<evidence type="ECO:0000256" key="7">
    <source>
        <dbReference type="ARBA" id="ARBA00023010"/>
    </source>
</evidence>
<feature type="transmembrane region" description="Helical" evidence="9">
    <location>
        <begin position="414"/>
        <end position="432"/>
    </location>
</feature>
<dbReference type="GO" id="GO:0065002">
    <property type="term" value="P:intracellular protein transmembrane transport"/>
    <property type="evidence" value="ECO:0007669"/>
    <property type="project" value="UniProtKB-UniRule"/>
</dbReference>
<keyword evidence="12" id="KW-1185">Reference proteome</keyword>